<dbReference type="GO" id="GO:0004519">
    <property type="term" value="F:endonuclease activity"/>
    <property type="evidence" value="ECO:0007669"/>
    <property type="project" value="InterPro"/>
</dbReference>
<reference evidence="2 3" key="1">
    <citation type="submission" date="2020-06" db="EMBL/GenBank/DDBJ databases">
        <authorList>
            <person name="Duchaud E."/>
        </authorList>
    </citation>
    <scope>NUCLEOTIDE SEQUENCE [LARGE SCALE GENOMIC DNA]</scope>
    <source>
        <strain evidence="2">Alteromonas fortis</strain>
    </source>
</reference>
<evidence type="ECO:0000259" key="1">
    <source>
        <dbReference type="Pfam" id="PF04471"/>
    </source>
</evidence>
<accession>A0A6T9XYX5</accession>
<dbReference type="InterPro" id="IPR007560">
    <property type="entry name" value="Restrct_endonuc_IV_Mrr"/>
</dbReference>
<dbReference type="SUPFAM" id="SSF52980">
    <property type="entry name" value="Restriction endonuclease-like"/>
    <property type="match status" value="1"/>
</dbReference>
<dbReference type="Proteomes" id="UP000509458">
    <property type="component" value="Chromosome"/>
</dbReference>
<dbReference type="InterPro" id="IPR011335">
    <property type="entry name" value="Restrct_endonuc-II-like"/>
</dbReference>
<dbReference type="GO" id="GO:0003677">
    <property type="term" value="F:DNA binding"/>
    <property type="evidence" value="ECO:0007669"/>
    <property type="project" value="InterPro"/>
</dbReference>
<dbReference type="EMBL" id="LR812090">
    <property type="protein sequence ID" value="CAB9493888.1"/>
    <property type="molecule type" value="Genomic_DNA"/>
</dbReference>
<feature type="domain" description="Restriction endonuclease type IV Mrr" evidence="1">
    <location>
        <begin position="137"/>
        <end position="262"/>
    </location>
</feature>
<name>A0A6T9XYX5_ALTMA</name>
<evidence type="ECO:0000313" key="3">
    <source>
        <dbReference type="Proteomes" id="UP000509458"/>
    </source>
</evidence>
<dbReference type="RefSeq" id="WP_179983350.1">
    <property type="nucleotide sequence ID" value="NZ_LR812090.1"/>
</dbReference>
<organism evidence="2 3">
    <name type="scientific">Alteromonas macleodii</name>
    <name type="common">Pseudoalteromonas macleodii</name>
    <dbReference type="NCBI Taxonomy" id="28108"/>
    <lineage>
        <taxon>Bacteria</taxon>
        <taxon>Pseudomonadati</taxon>
        <taxon>Pseudomonadota</taxon>
        <taxon>Gammaproteobacteria</taxon>
        <taxon>Alteromonadales</taxon>
        <taxon>Alteromonadaceae</taxon>
        <taxon>Alteromonas/Salinimonas group</taxon>
        <taxon>Alteromonas</taxon>
    </lineage>
</organism>
<dbReference type="AlphaFoldDB" id="A0A6T9XYX5"/>
<proteinExistence type="predicted"/>
<protein>
    <recommendedName>
        <fullName evidence="1">Restriction endonuclease type IV Mrr domain-containing protein</fullName>
    </recommendedName>
</protein>
<dbReference type="Gene3D" id="3.40.1350.10">
    <property type="match status" value="1"/>
</dbReference>
<dbReference type="InterPro" id="IPR011856">
    <property type="entry name" value="tRNA_endonuc-like_dom_sf"/>
</dbReference>
<sequence length="282" mass="32108">MRKILDYSDFIRSTGHQDRFKAPVGATQLFFDEVSDDICPFCSIKTNETHFDSSFTYPDWLGGGYYDAKETVKKCPKCGWWRLRCNKVTTGDIDARSVEVTSGILKQYQIDDKNIPIRSLQEHLDKHNNDVIHIHDKSMEKLVQSVFREHFSCDVELVGKSHDGGIDLMFVDSDSPIVVQVKRRKKLEHIESVSCIREFLGATLLAAPETVLGDGTSSNVKNCIYVSTCSKFSKPAKKAAQTAIEKGHVESYELYDFQRFCDVLKLYSGNNEPWKSCLRNGW</sequence>
<dbReference type="Pfam" id="PF04471">
    <property type="entry name" value="Mrr_cat"/>
    <property type="match status" value="1"/>
</dbReference>
<dbReference type="GO" id="GO:0009307">
    <property type="term" value="P:DNA restriction-modification system"/>
    <property type="evidence" value="ECO:0007669"/>
    <property type="project" value="InterPro"/>
</dbReference>
<gene>
    <name evidence="2" type="ORF">ALFOR1_30820</name>
</gene>
<evidence type="ECO:0000313" key="2">
    <source>
        <dbReference type="EMBL" id="CAB9493888.1"/>
    </source>
</evidence>